<dbReference type="InterPro" id="IPR027417">
    <property type="entry name" value="P-loop_NTPase"/>
</dbReference>
<dbReference type="Proteomes" id="UP000178951">
    <property type="component" value="Unassembled WGS sequence"/>
</dbReference>
<dbReference type="Gene3D" id="2.40.30.10">
    <property type="entry name" value="Translation factors"/>
    <property type="match status" value="2"/>
</dbReference>
<sequence>MKVSDLAKELNLTAKDLLGQLKGLGVAAKTASSAVDEETAKIIRELKSEPPAKAEPPKEPQVEPVKAPEPPPPPPAPPAKPVVTPPKSQALLLEAEEITVKDLAEKLNVKSSELIKELMKKGLLVTINQRIAAEVAKEVGSALGKEIVLKTVDVSDAAVGHQLNIEKRALRPPVVTVMGHVDHGKTKLLDAIRQTRVAEKEAGGITQHIGAYQVNVHGRKVTFLDTPGHEAFTALRARGASVTDIVILVVAADDGVKPQTIEAINHAKAAGVSIIVAINKVDKPEANPDRVKTQLSELGLAPEDWGGQTVTVPVSAKQQTGIKELLEMVLLVADIHELKADPDAIPMGIVIESRLDKGRGPVASVLVKNGTLKIGDVFACGSTYGKVRALFTDTGARLEKAGPSMPVEVLGFVDVPASGDLLQGMTTEKEARDLAEKRRELEAKTLRGKAVSLEDFSKHVKEGEGKDLTLVVKGDVQGSVDAIVKSLNDLTVGNIGVHIIHSGVGMINESDIMLAKASTAIIVGFNVSFEGGAENYSQTEGVEVRKYNIIYKLIDDVKLAMEGLLEPVYEEVIVGHAEVRNLFRFSKVGAIAGCFVTDGKMQRGVGMRIFRDKAKIYEGKLESLKRFKEDVKAVESNYECGIAIQGYEDFKVGDIIEAFEVREKSRG</sequence>
<dbReference type="InterPro" id="IPR036925">
    <property type="entry name" value="TIF_IF2_dom3_sf"/>
</dbReference>
<dbReference type="PROSITE" id="PS51722">
    <property type="entry name" value="G_TR_2"/>
    <property type="match status" value="1"/>
</dbReference>
<dbReference type="InterPro" id="IPR044145">
    <property type="entry name" value="IF2_II"/>
</dbReference>
<accession>A0A1F4TRM4</accession>
<dbReference type="InterPro" id="IPR005225">
    <property type="entry name" value="Small_GTP-bd"/>
</dbReference>
<reference evidence="12 13" key="1">
    <citation type="journal article" date="2016" name="Nat. Commun.">
        <title>Thousands of microbial genomes shed light on interconnected biogeochemical processes in an aquifer system.</title>
        <authorList>
            <person name="Anantharaman K."/>
            <person name="Brown C.T."/>
            <person name="Hug L.A."/>
            <person name="Sharon I."/>
            <person name="Castelle C.J."/>
            <person name="Probst A.J."/>
            <person name="Thomas B.C."/>
            <person name="Singh A."/>
            <person name="Wilkins M.J."/>
            <person name="Karaoz U."/>
            <person name="Brodie E.L."/>
            <person name="Williams K.H."/>
            <person name="Hubbard S.S."/>
            <person name="Banfield J.F."/>
        </authorList>
    </citation>
    <scope>NUCLEOTIDE SEQUENCE [LARGE SCALE GENOMIC DNA]</scope>
</reference>
<dbReference type="SUPFAM" id="SSF50447">
    <property type="entry name" value="Translation proteins"/>
    <property type="match status" value="2"/>
</dbReference>
<dbReference type="Gene3D" id="3.40.50.300">
    <property type="entry name" value="P-loop containing nucleotide triphosphate hydrolases"/>
    <property type="match status" value="1"/>
</dbReference>
<comment type="function">
    <text evidence="7 8 9">One of the essential components for the initiation of protein synthesis. Protects formylmethionyl-tRNA from spontaneous hydrolysis and promotes its binding to the 30S ribosomal subunits. Also involved in the hydrolysis of GTP during the formation of the 70S ribosomal complex.</text>
</comment>
<gene>
    <name evidence="8" type="primary">infB</name>
    <name evidence="12" type="ORF">A2311_03135</name>
</gene>
<dbReference type="GO" id="GO:0005829">
    <property type="term" value="C:cytosol"/>
    <property type="evidence" value="ECO:0007669"/>
    <property type="project" value="TreeGrafter"/>
</dbReference>
<dbReference type="PANTHER" id="PTHR43381">
    <property type="entry name" value="TRANSLATION INITIATION FACTOR IF-2-RELATED"/>
    <property type="match status" value="1"/>
</dbReference>
<evidence type="ECO:0000256" key="8">
    <source>
        <dbReference type="HAMAP-Rule" id="MF_00100"/>
    </source>
</evidence>
<dbReference type="InterPro" id="IPR000178">
    <property type="entry name" value="TF_IF2_bacterial-like"/>
</dbReference>
<dbReference type="EMBL" id="MEUF01000033">
    <property type="protein sequence ID" value="OGC35190.1"/>
    <property type="molecule type" value="Genomic_DNA"/>
</dbReference>
<feature type="binding site" evidence="8">
    <location>
        <begin position="225"/>
        <end position="229"/>
    </location>
    <ligand>
        <name>GTP</name>
        <dbReference type="ChEBI" id="CHEBI:37565"/>
    </ligand>
</feature>
<evidence type="ECO:0000256" key="2">
    <source>
        <dbReference type="ARBA" id="ARBA00020675"/>
    </source>
</evidence>
<dbReference type="Pfam" id="PF04760">
    <property type="entry name" value="IF2_N"/>
    <property type="match status" value="2"/>
</dbReference>
<dbReference type="InterPro" id="IPR053905">
    <property type="entry name" value="EF-G-like_DII"/>
</dbReference>
<evidence type="ECO:0000256" key="10">
    <source>
        <dbReference type="SAM" id="MobiDB-lite"/>
    </source>
</evidence>
<comment type="caution">
    <text evidence="12">The sequence shown here is derived from an EMBL/GenBank/DDBJ whole genome shotgun (WGS) entry which is preliminary data.</text>
</comment>
<dbReference type="Pfam" id="PF11987">
    <property type="entry name" value="IF-2"/>
    <property type="match status" value="1"/>
</dbReference>
<dbReference type="NCBIfam" id="TIGR00231">
    <property type="entry name" value="small_GTP"/>
    <property type="match status" value="1"/>
</dbReference>
<dbReference type="CDD" id="cd01887">
    <property type="entry name" value="IF2_eIF5B"/>
    <property type="match status" value="1"/>
</dbReference>
<evidence type="ECO:0000256" key="9">
    <source>
        <dbReference type="RuleBase" id="RU000644"/>
    </source>
</evidence>
<dbReference type="InterPro" id="IPR009000">
    <property type="entry name" value="Transl_B-barrel_sf"/>
</dbReference>
<dbReference type="STRING" id="1802583.A2311_03135"/>
<dbReference type="Gene3D" id="3.40.50.10050">
    <property type="entry name" value="Translation initiation factor IF- 2, domain 3"/>
    <property type="match status" value="1"/>
</dbReference>
<feature type="region of interest" description="Disordered" evidence="10">
    <location>
        <begin position="44"/>
        <end position="85"/>
    </location>
</feature>
<dbReference type="InterPro" id="IPR006847">
    <property type="entry name" value="IF2_N"/>
</dbReference>
<keyword evidence="4 8" id="KW-0547">Nucleotide-binding</keyword>
<dbReference type="FunFam" id="2.40.30.10:FF:000054">
    <property type="entry name" value="Translation initiation factor IF-2"/>
    <property type="match status" value="1"/>
</dbReference>
<evidence type="ECO:0000256" key="6">
    <source>
        <dbReference type="ARBA" id="ARBA00023134"/>
    </source>
</evidence>
<organism evidence="12 13">
    <name type="scientific">candidate division WOR-1 bacterium RIFOXYB2_FULL_48_7</name>
    <dbReference type="NCBI Taxonomy" id="1802583"/>
    <lineage>
        <taxon>Bacteria</taxon>
        <taxon>Bacillati</taxon>
        <taxon>Saganbacteria</taxon>
    </lineage>
</organism>
<dbReference type="GO" id="GO:0003924">
    <property type="term" value="F:GTPase activity"/>
    <property type="evidence" value="ECO:0007669"/>
    <property type="project" value="UniProtKB-UniRule"/>
</dbReference>
<dbReference type="InterPro" id="IPR023115">
    <property type="entry name" value="TIF_IF2_dom3"/>
</dbReference>
<evidence type="ECO:0000256" key="7">
    <source>
        <dbReference type="ARBA" id="ARBA00025162"/>
    </source>
</evidence>
<dbReference type="FunFam" id="2.40.30.10:FF:000008">
    <property type="entry name" value="Translation initiation factor IF-2"/>
    <property type="match status" value="1"/>
</dbReference>
<dbReference type="HAMAP" id="MF_00100_B">
    <property type="entry name" value="IF_2_B"/>
    <property type="match status" value="1"/>
</dbReference>
<feature type="region of interest" description="G-domain" evidence="8">
    <location>
        <begin position="173"/>
        <end position="321"/>
    </location>
</feature>
<dbReference type="CDD" id="cd03692">
    <property type="entry name" value="mtIF2_IVc"/>
    <property type="match status" value="1"/>
</dbReference>
<dbReference type="FunFam" id="3.40.50.300:FF:000019">
    <property type="entry name" value="Translation initiation factor IF-2"/>
    <property type="match status" value="1"/>
</dbReference>
<dbReference type="InterPro" id="IPR000795">
    <property type="entry name" value="T_Tr_GTP-bd_dom"/>
</dbReference>
<dbReference type="NCBIfam" id="TIGR00487">
    <property type="entry name" value="IF-2"/>
    <property type="match status" value="1"/>
</dbReference>
<keyword evidence="8" id="KW-0963">Cytoplasm</keyword>
<dbReference type="CDD" id="cd03702">
    <property type="entry name" value="IF2_mtIF2_II"/>
    <property type="match status" value="1"/>
</dbReference>
<evidence type="ECO:0000256" key="3">
    <source>
        <dbReference type="ARBA" id="ARBA00022540"/>
    </source>
</evidence>
<dbReference type="FunFam" id="3.40.50.10050:FF:000001">
    <property type="entry name" value="Translation initiation factor IF-2"/>
    <property type="match status" value="1"/>
</dbReference>
<dbReference type="AlphaFoldDB" id="A0A1F4TRM4"/>
<name>A0A1F4TRM4_UNCSA</name>
<dbReference type="PROSITE" id="PS01176">
    <property type="entry name" value="IF2"/>
    <property type="match status" value="1"/>
</dbReference>
<feature type="binding site" evidence="8">
    <location>
        <begin position="279"/>
        <end position="282"/>
    </location>
    <ligand>
        <name>GTP</name>
        <dbReference type="ChEBI" id="CHEBI:37565"/>
    </ligand>
</feature>
<protein>
    <recommendedName>
        <fullName evidence="2 8">Translation initiation factor IF-2</fullName>
    </recommendedName>
</protein>
<comment type="similarity">
    <text evidence="1 8 9">Belongs to the TRAFAC class translation factor GTPase superfamily. Classic translation factor GTPase family. IF-2 subfamily.</text>
</comment>
<feature type="compositionally biased region" description="Pro residues" evidence="10">
    <location>
        <begin position="67"/>
        <end position="84"/>
    </location>
</feature>
<dbReference type="Gene3D" id="1.10.10.2480">
    <property type="match status" value="1"/>
</dbReference>
<dbReference type="Pfam" id="PF00009">
    <property type="entry name" value="GTP_EFTU"/>
    <property type="match status" value="1"/>
</dbReference>
<keyword evidence="6 8" id="KW-0342">GTP-binding</keyword>
<feature type="compositionally biased region" description="Basic and acidic residues" evidence="10">
    <location>
        <begin position="44"/>
        <end position="61"/>
    </location>
</feature>
<dbReference type="SUPFAM" id="SSF52156">
    <property type="entry name" value="Initiation factor IF2/eIF5b, domain 3"/>
    <property type="match status" value="1"/>
</dbReference>
<feature type="domain" description="Tr-type G" evidence="11">
    <location>
        <begin position="170"/>
        <end position="339"/>
    </location>
</feature>
<dbReference type="SUPFAM" id="SSF52540">
    <property type="entry name" value="P-loop containing nucleoside triphosphate hydrolases"/>
    <property type="match status" value="1"/>
</dbReference>
<keyword evidence="5 8" id="KW-0648">Protein biosynthesis</keyword>
<evidence type="ECO:0000313" key="12">
    <source>
        <dbReference type="EMBL" id="OGC35190.1"/>
    </source>
</evidence>
<evidence type="ECO:0000259" key="11">
    <source>
        <dbReference type="PROSITE" id="PS51722"/>
    </source>
</evidence>
<evidence type="ECO:0000256" key="1">
    <source>
        <dbReference type="ARBA" id="ARBA00007733"/>
    </source>
</evidence>
<evidence type="ECO:0000313" key="13">
    <source>
        <dbReference type="Proteomes" id="UP000178951"/>
    </source>
</evidence>
<proteinExistence type="inferred from homology"/>
<evidence type="ECO:0000256" key="4">
    <source>
        <dbReference type="ARBA" id="ARBA00022741"/>
    </source>
</evidence>
<dbReference type="InterPro" id="IPR015760">
    <property type="entry name" value="TIF_IF2"/>
</dbReference>
<feature type="binding site" evidence="8">
    <location>
        <begin position="179"/>
        <end position="186"/>
    </location>
    <ligand>
        <name>GTP</name>
        <dbReference type="ChEBI" id="CHEBI:37565"/>
    </ligand>
</feature>
<dbReference type="GO" id="GO:0003743">
    <property type="term" value="F:translation initiation factor activity"/>
    <property type="evidence" value="ECO:0007669"/>
    <property type="project" value="UniProtKB-UniRule"/>
</dbReference>
<comment type="subcellular location">
    <subcellularLocation>
        <location evidence="8">Cytoplasm</location>
    </subcellularLocation>
</comment>
<dbReference type="PANTHER" id="PTHR43381:SF5">
    <property type="entry name" value="TR-TYPE G DOMAIN-CONTAINING PROTEIN"/>
    <property type="match status" value="1"/>
</dbReference>
<keyword evidence="3 8" id="KW-0396">Initiation factor</keyword>
<evidence type="ECO:0000256" key="5">
    <source>
        <dbReference type="ARBA" id="ARBA00022917"/>
    </source>
</evidence>
<dbReference type="Pfam" id="PF22042">
    <property type="entry name" value="EF-G_D2"/>
    <property type="match status" value="1"/>
</dbReference>
<dbReference type="GO" id="GO:0005525">
    <property type="term" value="F:GTP binding"/>
    <property type="evidence" value="ECO:0007669"/>
    <property type="project" value="UniProtKB-KW"/>
</dbReference>